<evidence type="ECO:0000313" key="3">
    <source>
        <dbReference type="EMBL" id="VFK44304.1"/>
    </source>
</evidence>
<keyword evidence="1" id="KW-0812">Transmembrane</keyword>
<gene>
    <name evidence="4" type="ORF">BECKSD772D_GA0070982_10442</name>
    <name evidence="3" type="ORF">BECKSD772E_GA0070983_10361</name>
    <name evidence="2" type="ORF">BECKSD772F_GA0070984_10231</name>
</gene>
<dbReference type="EMBL" id="CAADFU010000036">
    <property type="protein sequence ID" value="VFK44304.1"/>
    <property type="molecule type" value="Genomic_DNA"/>
</dbReference>
<feature type="transmembrane region" description="Helical" evidence="1">
    <location>
        <begin position="130"/>
        <end position="159"/>
    </location>
</feature>
<reference evidence="2" key="1">
    <citation type="submission" date="2019-02" db="EMBL/GenBank/DDBJ databases">
        <authorList>
            <person name="Gruber-Vodicka R. H."/>
            <person name="Seah K. B. B."/>
        </authorList>
    </citation>
    <scope>NUCLEOTIDE SEQUENCE</scope>
    <source>
        <strain evidence="4">BECK_S127</strain>
        <strain evidence="3">BECK_S1320</strain>
        <strain evidence="2">BECK_S1321</strain>
    </source>
</reference>
<keyword evidence="1" id="KW-0472">Membrane</keyword>
<sequence length="228" mass="26930">MRQMEQAIAAKDARVQELLRTVILKRAQNSWDKQKTRYQSLSAKGLDQLTGIELAEYQRLDETLMSFPSDARYLMPTRLGRLLRAAELVPWEHYRLDGAICWPRLWLLLPEQTREELGRIRKELDTAVELWIWGLLTVVWMPWAVWVAGIAITLMFYVYRWSLRTSQVYASLIVAAYDLHRIGLYRALRWPLPQNPAEERIQGEALTQYLWRGSDRKKPMFQLPTNDR</sequence>
<evidence type="ECO:0000256" key="1">
    <source>
        <dbReference type="SAM" id="Phobius"/>
    </source>
</evidence>
<evidence type="ECO:0000313" key="4">
    <source>
        <dbReference type="EMBL" id="VFK79299.1"/>
    </source>
</evidence>
<evidence type="ECO:0000313" key="2">
    <source>
        <dbReference type="EMBL" id="VFK38224.1"/>
    </source>
</evidence>
<dbReference type="AlphaFoldDB" id="A0A450Y9K2"/>
<keyword evidence="1" id="KW-1133">Transmembrane helix</keyword>
<accession>A0A450Y9K2</accession>
<name>A0A450Y9K2_9GAMM</name>
<dbReference type="EMBL" id="CAADFR010000023">
    <property type="protein sequence ID" value="VFK38224.1"/>
    <property type="molecule type" value="Genomic_DNA"/>
</dbReference>
<dbReference type="EMBL" id="CAADHB010000044">
    <property type="protein sequence ID" value="VFK79299.1"/>
    <property type="molecule type" value="Genomic_DNA"/>
</dbReference>
<proteinExistence type="predicted"/>
<organism evidence="2">
    <name type="scientific">Candidatus Kentrum sp. SD</name>
    <dbReference type="NCBI Taxonomy" id="2126332"/>
    <lineage>
        <taxon>Bacteria</taxon>
        <taxon>Pseudomonadati</taxon>
        <taxon>Pseudomonadota</taxon>
        <taxon>Gammaproteobacteria</taxon>
        <taxon>Candidatus Kentrum</taxon>
    </lineage>
</organism>
<protein>
    <submittedName>
        <fullName evidence="2">Uncharacterized protein</fullName>
    </submittedName>
</protein>